<feature type="signal peptide" evidence="1">
    <location>
        <begin position="1"/>
        <end position="21"/>
    </location>
</feature>
<protein>
    <submittedName>
        <fullName evidence="3">DUF2807 domain-containing protein</fullName>
    </submittedName>
</protein>
<dbReference type="RefSeq" id="WP_120516068.1">
    <property type="nucleotide sequence ID" value="NZ_QXZY01000005.1"/>
</dbReference>
<dbReference type="AlphaFoldDB" id="A0A3N4MD42"/>
<accession>A0A3N4MD42</accession>
<evidence type="ECO:0000313" key="4">
    <source>
        <dbReference type="Proteomes" id="UP000279089"/>
    </source>
</evidence>
<comment type="caution">
    <text evidence="3">The sequence shown here is derived from an EMBL/GenBank/DDBJ whole genome shotgun (WGS) entry which is preliminary data.</text>
</comment>
<dbReference type="PANTHER" id="PTHR39200">
    <property type="entry name" value="HYPOTHETICAL EXPORTED PROTEIN"/>
    <property type="match status" value="1"/>
</dbReference>
<dbReference type="EMBL" id="RMBX01000004">
    <property type="protein sequence ID" value="RPD41631.1"/>
    <property type="molecule type" value="Genomic_DNA"/>
</dbReference>
<keyword evidence="4" id="KW-1185">Reference proteome</keyword>
<reference evidence="4" key="1">
    <citation type="submission" date="2018-11" db="EMBL/GenBank/DDBJ databases">
        <title>Chitinophaga lutea sp.nov., isolate from arsenic contaminated soil.</title>
        <authorList>
            <person name="Zong Y."/>
        </authorList>
    </citation>
    <scope>NUCLEOTIDE SEQUENCE [LARGE SCALE GENOMIC DNA]</scope>
    <source>
        <strain evidence="4">YLT18</strain>
    </source>
</reference>
<evidence type="ECO:0000256" key="1">
    <source>
        <dbReference type="SAM" id="SignalP"/>
    </source>
</evidence>
<dbReference type="PANTHER" id="PTHR39200:SF1">
    <property type="entry name" value="AUTO-TRANSPORTER ADHESIN HEAD GIN DOMAIN-CONTAINING PROTEIN-RELATED"/>
    <property type="match status" value="1"/>
</dbReference>
<dbReference type="InterPro" id="IPR021255">
    <property type="entry name" value="DUF2807"/>
</dbReference>
<dbReference type="Pfam" id="PF10988">
    <property type="entry name" value="DUF2807"/>
    <property type="match status" value="1"/>
</dbReference>
<keyword evidence="1" id="KW-0732">Signal</keyword>
<name>A0A3N4MD42_9BACT</name>
<feature type="chain" id="PRO_5018214067" evidence="1">
    <location>
        <begin position="22"/>
        <end position="239"/>
    </location>
</feature>
<organism evidence="3 4">
    <name type="scientific">Chitinophaga barathri</name>
    <dbReference type="NCBI Taxonomy" id="1647451"/>
    <lineage>
        <taxon>Bacteria</taxon>
        <taxon>Pseudomonadati</taxon>
        <taxon>Bacteroidota</taxon>
        <taxon>Chitinophagia</taxon>
        <taxon>Chitinophagales</taxon>
        <taxon>Chitinophagaceae</taxon>
        <taxon>Chitinophaga</taxon>
    </lineage>
</organism>
<dbReference type="OrthoDB" id="5585143at2"/>
<dbReference type="Proteomes" id="UP000279089">
    <property type="component" value="Unassembled WGS sequence"/>
</dbReference>
<proteinExistence type="predicted"/>
<evidence type="ECO:0000313" key="3">
    <source>
        <dbReference type="EMBL" id="RPD41631.1"/>
    </source>
</evidence>
<evidence type="ECO:0000259" key="2">
    <source>
        <dbReference type="Pfam" id="PF10988"/>
    </source>
</evidence>
<dbReference type="Gene3D" id="2.160.20.120">
    <property type="match status" value="1"/>
</dbReference>
<feature type="domain" description="Putative auto-transporter adhesin head GIN" evidence="2">
    <location>
        <begin position="41"/>
        <end position="222"/>
    </location>
</feature>
<gene>
    <name evidence="3" type="ORF">EG028_10005</name>
</gene>
<sequence length="239" mass="25446">MKKTATLLFAALIAISGSLLAQERVSGNGTLKKEQRTASGAFSEISTAGKFKIFLKQGNSHSIELEADENILPYIETEVKGDELELKFKKGYNINPSKPITVWLTLAKFEEINASGQVELVSDGAFKGSKLEANFSGRVDAKLNLQYDKLEVAMSGSGKMKLDGRADDTEISVSGSGEIDAPEMQSQNMEIHISGSGNANVNVSQKLEIAISGSGSVNYKGAASVEQAVSGKGKVTHQN</sequence>